<keyword evidence="1" id="KW-0812">Transmembrane</keyword>
<evidence type="ECO:0000259" key="2">
    <source>
        <dbReference type="Pfam" id="PF18935"/>
    </source>
</evidence>
<dbReference type="EMBL" id="CP003557">
    <property type="protein sequence ID" value="AFN75737.1"/>
    <property type="molecule type" value="Genomic_DNA"/>
</dbReference>
<dbReference type="PATRIC" id="fig|1191523.3.peg.2639"/>
<dbReference type="InterPro" id="IPR043738">
    <property type="entry name" value="DUF5683"/>
</dbReference>
<reference evidence="3 4" key="1">
    <citation type="journal article" date="2013" name="PLoS ONE">
        <title>Genomic analysis of Melioribacter roseus, facultatively anaerobic organotrophic bacterium representing a novel deep lineage within Bacteriodetes/Chlorobi group.</title>
        <authorList>
            <person name="Kadnikov V.V."/>
            <person name="Mardanov A.V."/>
            <person name="Podosokorskaya O.A."/>
            <person name="Gavrilov S.N."/>
            <person name="Kublanov I.V."/>
            <person name="Beletsky A.V."/>
            <person name="Bonch-Osmolovskaya E.A."/>
            <person name="Ravin N.V."/>
        </authorList>
    </citation>
    <scope>NUCLEOTIDE SEQUENCE [LARGE SCALE GENOMIC DNA]</scope>
    <source>
        <strain evidence="4">JCM 17771 / P3M-2</strain>
    </source>
</reference>
<keyword evidence="4" id="KW-1185">Reference proteome</keyword>
<feature type="domain" description="DUF5683" evidence="2">
    <location>
        <begin position="3"/>
        <end position="114"/>
    </location>
</feature>
<dbReference type="AlphaFoldDB" id="I6YYS7"/>
<protein>
    <recommendedName>
        <fullName evidence="2">DUF5683 domain-containing protein</fullName>
    </recommendedName>
</protein>
<dbReference type="STRING" id="1191523.MROS_2507"/>
<dbReference type="KEGG" id="mro:MROS_2507"/>
<name>I6YYS7_MELRP</name>
<dbReference type="Proteomes" id="UP000009011">
    <property type="component" value="Chromosome"/>
</dbReference>
<gene>
    <name evidence="3" type="ordered locus">MROS_2507</name>
</gene>
<sequence>MHKSPMGAVLRSAIIPGWGQIYNESYWKAPIIWGALGVLGYFWVDNNDQYKHFRDLYVQSIDENNPNGNLRYYDQREFYRDQRDLTAVFIGLSYLINILDAYVDAHLYDFDVSAGTNSMTLSLRISF</sequence>
<evidence type="ECO:0000256" key="1">
    <source>
        <dbReference type="SAM" id="Phobius"/>
    </source>
</evidence>
<organism evidence="3 4">
    <name type="scientific">Melioribacter roseus (strain DSM 23840 / JCM 17771 / VKM B-2668 / P3M-2)</name>
    <dbReference type="NCBI Taxonomy" id="1191523"/>
    <lineage>
        <taxon>Bacteria</taxon>
        <taxon>Pseudomonadati</taxon>
        <taxon>Ignavibacteriota</taxon>
        <taxon>Ignavibacteria</taxon>
        <taxon>Ignavibacteriales</taxon>
        <taxon>Melioribacteraceae</taxon>
        <taxon>Melioribacter</taxon>
    </lineage>
</organism>
<proteinExistence type="predicted"/>
<evidence type="ECO:0000313" key="4">
    <source>
        <dbReference type="Proteomes" id="UP000009011"/>
    </source>
</evidence>
<keyword evidence="1" id="KW-1133">Transmembrane helix</keyword>
<evidence type="ECO:0000313" key="3">
    <source>
        <dbReference type="EMBL" id="AFN75737.1"/>
    </source>
</evidence>
<dbReference type="HOGENOM" id="CLU_1967941_0_0_10"/>
<dbReference type="eggNOG" id="ENOG502ZCD0">
    <property type="taxonomic scope" value="Bacteria"/>
</dbReference>
<feature type="transmembrane region" description="Helical" evidence="1">
    <location>
        <begin position="26"/>
        <end position="44"/>
    </location>
</feature>
<dbReference type="Pfam" id="PF18935">
    <property type="entry name" value="DUF5683"/>
    <property type="match status" value="1"/>
</dbReference>
<feature type="transmembrane region" description="Helical" evidence="1">
    <location>
        <begin position="85"/>
        <end position="103"/>
    </location>
</feature>
<keyword evidence="1" id="KW-0472">Membrane</keyword>
<accession>I6YYS7</accession>